<organism evidence="1 2">
    <name type="scientific">Pterulicium gracile</name>
    <dbReference type="NCBI Taxonomy" id="1884261"/>
    <lineage>
        <taxon>Eukaryota</taxon>
        <taxon>Fungi</taxon>
        <taxon>Dikarya</taxon>
        <taxon>Basidiomycota</taxon>
        <taxon>Agaricomycotina</taxon>
        <taxon>Agaricomycetes</taxon>
        <taxon>Agaricomycetidae</taxon>
        <taxon>Agaricales</taxon>
        <taxon>Pleurotineae</taxon>
        <taxon>Pterulaceae</taxon>
        <taxon>Pterulicium</taxon>
    </lineage>
</organism>
<dbReference type="AlphaFoldDB" id="A0A5C3R100"/>
<accession>A0A5C3R100</accession>
<evidence type="ECO:0000313" key="2">
    <source>
        <dbReference type="Proteomes" id="UP000305067"/>
    </source>
</evidence>
<protein>
    <submittedName>
        <fullName evidence="1">Uncharacterized protein</fullName>
    </submittedName>
</protein>
<name>A0A5C3R100_9AGAR</name>
<dbReference type="EMBL" id="ML178814">
    <property type="protein sequence ID" value="TFL07247.1"/>
    <property type="molecule type" value="Genomic_DNA"/>
</dbReference>
<evidence type="ECO:0000313" key="1">
    <source>
        <dbReference type="EMBL" id="TFL07247.1"/>
    </source>
</evidence>
<proteinExistence type="predicted"/>
<reference evidence="1 2" key="1">
    <citation type="journal article" date="2019" name="Nat. Ecol. Evol.">
        <title>Megaphylogeny resolves global patterns of mushroom evolution.</title>
        <authorList>
            <person name="Varga T."/>
            <person name="Krizsan K."/>
            <person name="Foldi C."/>
            <person name="Dima B."/>
            <person name="Sanchez-Garcia M."/>
            <person name="Sanchez-Ramirez S."/>
            <person name="Szollosi G.J."/>
            <person name="Szarkandi J.G."/>
            <person name="Papp V."/>
            <person name="Albert L."/>
            <person name="Andreopoulos W."/>
            <person name="Angelini C."/>
            <person name="Antonin V."/>
            <person name="Barry K.W."/>
            <person name="Bougher N.L."/>
            <person name="Buchanan P."/>
            <person name="Buyck B."/>
            <person name="Bense V."/>
            <person name="Catcheside P."/>
            <person name="Chovatia M."/>
            <person name="Cooper J."/>
            <person name="Damon W."/>
            <person name="Desjardin D."/>
            <person name="Finy P."/>
            <person name="Geml J."/>
            <person name="Haridas S."/>
            <person name="Hughes K."/>
            <person name="Justo A."/>
            <person name="Karasinski D."/>
            <person name="Kautmanova I."/>
            <person name="Kiss B."/>
            <person name="Kocsube S."/>
            <person name="Kotiranta H."/>
            <person name="LaButti K.M."/>
            <person name="Lechner B.E."/>
            <person name="Liimatainen K."/>
            <person name="Lipzen A."/>
            <person name="Lukacs Z."/>
            <person name="Mihaltcheva S."/>
            <person name="Morgado L.N."/>
            <person name="Niskanen T."/>
            <person name="Noordeloos M.E."/>
            <person name="Ohm R.A."/>
            <person name="Ortiz-Santana B."/>
            <person name="Ovrebo C."/>
            <person name="Racz N."/>
            <person name="Riley R."/>
            <person name="Savchenko A."/>
            <person name="Shiryaev A."/>
            <person name="Soop K."/>
            <person name="Spirin V."/>
            <person name="Szebenyi C."/>
            <person name="Tomsovsky M."/>
            <person name="Tulloss R.E."/>
            <person name="Uehling J."/>
            <person name="Grigoriev I.V."/>
            <person name="Vagvolgyi C."/>
            <person name="Papp T."/>
            <person name="Martin F.M."/>
            <person name="Miettinen O."/>
            <person name="Hibbett D.S."/>
            <person name="Nagy L.G."/>
        </authorList>
    </citation>
    <scope>NUCLEOTIDE SEQUENCE [LARGE SCALE GENOMIC DNA]</scope>
    <source>
        <strain evidence="1 2">CBS 309.79</strain>
    </source>
</reference>
<dbReference type="Proteomes" id="UP000305067">
    <property type="component" value="Unassembled WGS sequence"/>
</dbReference>
<gene>
    <name evidence="1" type="ORF">BDV98DRAFT_15519</name>
</gene>
<sequence length="204" mass="23073">MALVESLHSASDVELYSLTKVGQKSSKVTYRALLDLTRKHDYNLERFYDYLDEAELTWSQICKSANLSHPDIISIYFLPTAKTLAPRGSEGEEQEEQEEVGSLSSRYFEKLRDFFQATRDGPTPSQGALSLFAKHQEGIGKRKGVYDGRTTDKRPPRVASPVEVHHPVFAEFKRHLAVPLDDTPWDIIILTTKLFQSAVDDSVV</sequence>
<keyword evidence="2" id="KW-1185">Reference proteome</keyword>